<name>A0A8C1A0L1_CYPCA</name>
<evidence type="ECO:0000256" key="6">
    <source>
        <dbReference type="ARBA" id="ARBA00023136"/>
    </source>
</evidence>
<dbReference type="AlphaFoldDB" id="A0A8C1A0L1"/>
<sequence>IWIPKLIKKRVCTTFVEDSFSNGVLCQCGGAQELHASITAGDHVISQWDSEQHTSEYPTDAFGQLEFAGAGRRNSPFLRLAHDTPPDNVYSLMTSQWGLPVPNLVVSVVGGEGKEKVKPWVREVIRQGLVRAAQSTGAWIMTSGLREGVGRCVGEAVRDHCATASSLSQGKVIAVGVAPWGLIYQRQQLVNPQGSFPARYYVHNMPRESSCLDNNHQAFLLVDDGSVGHRGSETMFRANLEDFISHQRTGSGSIEIPVLCVLIAGDAAMLERVDVSLKNTTPWLVLAGSGPAADLIAAILKDLNIPLSPPVSPTLPTTSEESRKRASVELRDRVREKINKHFPSETELEKLVEQVSALSIYHNRDLITVLHGDQEGQDDFDRIILRALVRAAKRDANDASEYTEELKLAVAWDRVDIAKSELFNGGIQWRYEDLEEAMTDALVNDKPHFVRLFVENGLNILDYLTYHRLESLYSSLSDCSLVSSFLQRRLQERVGLAGSQTRFSISQVSRVLSEIMEDVCQPFYYTPLGVEHRWASRKAMKVPASVYRKQRCMSPWIALFIWAVLQNRREMSIYFWEMAGESVLSALAGCKILRELSKLETETETKLSMKELAQTFENLAHDVFSECYQSNESRSFKLLIRQSPVWGSATCLQMATAADARLFFSHDGVQTLLSDIWWGDMDSNTEVWKLVLSFFLPPFIYTSLISFKSVPNIFSQDSESLVDASRAISQKRPFILHRWRQFWFAPVTSFLGNVLMYFLFLFLFAYILLVDFKPPPPYGPAPSELVLYFWVFTLVCEEIRQTFFVGSTTVIQRMKLYIQDIWNKCDITALTLFILGLLCRMFPWTYNFGRAVLCVDYMVFTLRLIHIFAVHKQLGPKIIIVGKMVKDVFFFLFFLGVWLMAYGVANQALLYSYDSRPGWIIRRVFYRPYMHIYGQIPLDEIDGMCRHEKECTDNVTLIHQGAEPCPQSDANWLVLILLSVYLLVTNILLVNLLIAMFSYTFNKVQEHSDVYWKFQRYNLIAEYHSRPCLSPPFIIISHLHIFFKRVIQRLPSNKNQHFMLDLKSKEASLLNMWESTLKENLLSMQGKKQRESDTERLKRTSTKVDSVLKQMSEIRDHDRRLRKLESEVSDDYAHLSTCGHRTH</sequence>
<evidence type="ECO:0000256" key="3">
    <source>
        <dbReference type="ARBA" id="ARBA00022692"/>
    </source>
</evidence>
<keyword evidence="2" id="KW-0813">Transport</keyword>
<evidence type="ECO:0000256" key="5">
    <source>
        <dbReference type="ARBA" id="ARBA00023065"/>
    </source>
</evidence>
<evidence type="ECO:0000256" key="7">
    <source>
        <dbReference type="ARBA" id="ARBA00023303"/>
    </source>
</evidence>
<reference evidence="12" key="1">
    <citation type="submission" date="2025-08" db="UniProtKB">
        <authorList>
            <consortium name="Ensembl"/>
        </authorList>
    </citation>
    <scope>IDENTIFICATION</scope>
</reference>
<evidence type="ECO:0000259" key="10">
    <source>
        <dbReference type="Pfam" id="PF18139"/>
    </source>
</evidence>
<evidence type="ECO:0000256" key="2">
    <source>
        <dbReference type="ARBA" id="ARBA00022448"/>
    </source>
</evidence>
<proteinExistence type="predicted"/>
<dbReference type="Proteomes" id="UP001108240">
    <property type="component" value="Unplaced"/>
</dbReference>
<feature type="domain" description="Ion transport" evidence="9">
    <location>
        <begin position="757"/>
        <end position="1008"/>
    </location>
</feature>
<organism evidence="12 13">
    <name type="scientific">Cyprinus carpio carpio</name>
    <dbReference type="NCBI Taxonomy" id="630221"/>
    <lineage>
        <taxon>Eukaryota</taxon>
        <taxon>Metazoa</taxon>
        <taxon>Chordata</taxon>
        <taxon>Craniata</taxon>
        <taxon>Vertebrata</taxon>
        <taxon>Euteleostomi</taxon>
        <taxon>Actinopterygii</taxon>
        <taxon>Neopterygii</taxon>
        <taxon>Teleostei</taxon>
        <taxon>Ostariophysi</taxon>
        <taxon>Cypriniformes</taxon>
        <taxon>Cyprinidae</taxon>
        <taxon>Cyprininae</taxon>
        <taxon>Cyprinus</taxon>
    </lineage>
</organism>
<dbReference type="InterPro" id="IPR005821">
    <property type="entry name" value="Ion_trans_dom"/>
</dbReference>
<dbReference type="GO" id="GO:0099604">
    <property type="term" value="F:ligand-gated calcium channel activity"/>
    <property type="evidence" value="ECO:0007669"/>
    <property type="project" value="TreeGrafter"/>
</dbReference>
<dbReference type="PANTHER" id="PTHR13800">
    <property type="entry name" value="TRANSIENT RECEPTOR POTENTIAL CATION CHANNEL, SUBFAMILY M, MEMBER 6"/>
    <property type="match status" value="1"/>
</dbReference>
<accession>A0A8C1A0L1</accession>
<feature type="transmembrane region" description="Helical" evidence="8">
    <location>
        <begin position="972"/>
        <end position="994"/>
    </location>
</feature>
<comment type="subcellular location">
    <subcellularLocation>
        <location evidence="1">Membrane</location>
        <topology evidence="1">Multi-pass membrane protein</topology>
    </subcellularLocation>
</comment>
<evidence type="ECO:0000313" key="12">
    <source>
        <dbReference type="Ensembl" id="ENSCCRP00000000275.2"/>
    </source>
</evidence>
<evidence type="ECO:0000256" key="1">
    <source>
        <dbReference type="ARBA" id="ARBA00004141"/>
    </source>
</evidence>
<evidence type="ECO:0000256" key="4">
    <source>
        <dbReference type="ARBA" id="ARBA00022989"/>
    </source>
</evidence>
<dbReference type="Pfam" id="PF25508">
    <property type="entry name" value="TRPM2"/>
    <property type="match status" value="1"/>
</dbReference>
<dbReference type="InterPro" id="IPR057366">
    <property type="entry name" value="TRPM-like"/>
</dbReference>
<keyword evidence="5" id="KW-0406">Ion transport</keyword>
<keyword evidence="6 8" id="KW-0472">Membrane</keyword>
<evidence type="ECO:0000256" key="8">
    <source>
        <dbReference type="SAM" id="Phobius"/>
    </source>
</evidence>
<feature type="transmembrane region" description="Helical" evidence="8">
    <location>
        <begin position="787"/>
        <end position="806"/>
    </location>
</feature>
<dbReference type="Ensembl" id="ENSCCRT00000000335.2">
    <property type="protein sequence ID" value="ENSCCRP00000000275.2"/>
    <property type="gene ID" value="ENSCCRG00000000199.2"/>
</dbReference>
<feature type="transmembrane region" description="Helical" evidence="8">
    <location>
        <begin position="687"/>
        <end position="707"/>
    </location>
</feature>
<feature type="domain" description="TRPM SLOG" evidence="10">
    <location>
        <begin position="76"/>
        <end position="301"/>
    </location>
</feature>
<evidence type="ECO:0000313" key="13">
    <source>
        <dbReference type="Proteomes" id="UP001108240"/>
    </source>
</evidence>
<feature type="transmembrane region" description="Helical" evidence="8">
    <location>
        <begin position="742"/>
        <end position="767"/>
    </location>
</feature>
<evidence type="ECO:0000259" key="11">
    <source>
        <dbReference type="Pfam" id="PF25508"/>
    </source>
</evidence>
<dbReference type="InterPro" id="IPR050927">
    <property type="entry name" value="TRPM"/>
</dbReference>
<dbReference type="Pfam" id="PF18139">
    <property type="entry name" value="LSDAT_euk"/>
    <property type="match status" value="1"/>
</dbReference>
<protein>
    <submittedName>
        <fullName evidence="12">Transient receptor potential cation channel, subfamily M, member 4a</fullName>
    </submittedName>
</protein>
<dbReference type="GO" id="GO:0005886">
    <property type="term" value="C:plasma membrane"/>
    <property type="evidence" value="ECO:0007669"/>
    <property type="project" value="TreeGrafter"/>
</dbReference>
<dbReference type="PANTHER" id="PTHR13800:SF6">
    <property type="entry name" value="TRANSIENT RECEPTOR POTENTIAL CATION CHANNEL SUBFAMILY M MEMBER 4"/>
    <property type="match status" value="1"/>
</dbReference>
<evidence type="ECO:0000259" key="9">
    <source>
        <dbReference type="Pfam" id="PF00520"/>
    </source>
</evidence>
<keyword evidence="3 8" id="KW-0812">Transmembrane</keyword>
<dbReference type="GeneTree" id="ENSGT00940000158693"/>
<keyword evidence="7" id="KW-0407">Ion channel</keyword>
<feature type="transmembrane region" description="Helical" evidence="8">
    <location>
        <begin position="827"/>
        <end position="844"/>
    </location>
</feature>
<dbReference type="Pfam" id="PF00520">
    <property type="entry name" value="Ion_trans"/>
    <property type="match status" value="1"/>
</dbReference>
<dbReference type="InterPro" id="IPR041491">
    <property type="entry name" value="TRPM_SLOG"/>
</dbReference>
<feature type="domain" description="TRPM-like" evidence="11">
    <location>
        <begin position="421"/>
        <end position="666"/>
    </location>
</feature>
<dbReference type="GO" id="GO:0005227">
    <property type="term" value="F:calcium-activated cation channel activity"/>
    <property type="evidence" value="ECO:0007669"/>
    <property type="project" value="TreeGrafter"/>
</dbReference>
<keyword evidence="4 8" id="KW-1133">Transmembrane helix</keyword>
<keyword evidence="13" id="KW-1185">Reference proteome</keyword>
<feature type="transmembrane region" description="Helical" evidence="8">
    <location>
        <begin position="888"/>
        <end position="905"/>
    </location>
</feature>
<reference evidence="12" key="2">
    <citation type="submission" date="2025-09" db="UniProtKB">
        <authorList>
            <consortium name="Ensembl"/>
        </authorList>
    </citation>
    <scope>IDENTIFICATION</scope>
</reference>